<dbReference type="KEGG" id="aas:Aasi_1406"/>
<dbReference type="Proteomes" id="UP000001227">
    <property type="component" value="Chromosome"/>
</dbReference>
<accession>B3EU00</accession>
<organism evidence="1 2">
    <name type="scientific">Amoebophilus asiaticus (strain 5a2)</name>
    <dbReference type="NCBI Taxonomy" id="452471"/>
    <lineage>
        <taxon>Bacteria</taxon>
        <taxon>Pseudomonadati</taxon>
        <taxon>Bacteroidota</taxon>
        <taxon>Cytophagia</taxon>
        <taxon>Cytophagales</taxon>
        <taxon>Amoebophilaceae</taxon>
        <taxon>Candidatus Amoebophilus</taxon>
    </lineage>
</organism>
<dbReference type="AlphaFoldDB" id="B3EU00"/>
<evidence type="ECO:0000313" key="1">
    <source>
        <dbReference type="EMBL" id="ACE06702.1"/>
    </source>
</evidence>
<protein>
    <submittedName>
        <fullName evidence="1">Uncharacterized protein</fullName>
    </submittedName>
</protein>
<reference evidence="1 2" key="1">
    <citation type="journal article" date="2010" name="J. Bacteriol.">
        <title>The genome of the amoeba symbiont 'Candidatus Amoebophilus asiaticus' reveals common mechanisms for host cell interaction among amoeba-associated bacteria.</title>
        <authorList>
            <person name="Schmitz-Esser S."/>
            <person name="Tischler P."/>
            <person name="Arnold R."/>
            <person name="Montanaro J."/>
            <person name="Wagner M."/>
            <person name="Rattei T."/>
            <person name="Horn M."/>
        </authorList>
    </citation>
    <scope>NUCLEOTIDE SEQUENCE [LARGE SCALE GENOMIC DNA]</scope>
    <source>
        <strain evidence="1 2">5a2</strain>
    </source>
</reference>
<gene>
    <name evidence="1" type="ordered locus">Aasi_1406</name>
</gene>
<name>B3EU00_AMOA5</name>
<keyword evidence="2" id="KW-1185">Reference proteome</keyword>
<proteinExistence type="predicted"/>
<evidence type="ECO:0000313" key="2">
    <source>
        <dbReference type="Proteomes" id="UP000001227"/>
    </source>
</evidence>
<dbReference type="HOGENOM" id="CLU_2630314_0_0_10"/>
<sequence length="77" mass="9001">MIKKAKRELPNAEVVATAIVTIFYPGRHINKTRRFIKAAEFISHILVLPKKKKLIKTLDFPKLKSLFVKIYPTFFML</sequence>
<dbReference type="EMBL" id="CP001102">
    <property type="protein sequence ID" value="ACE06702.1"/>
    <property type="molecule type" value="Genomic_DNA"/>
</dbReference>